<organism evidence="1 2">
    <name type="scientific">Vespula squamosa</name>
    <name type="common">Southern yellow jacket</name>
    <name type="synonym">Wasp</name>
    <dbReference type="NCBI Taxonomy" id="30214"/>
    <lineage>
        <taxon>Eukaryota</taxon>
        <taxon>Metazoa</taxon>
        <taxon>Ecdysozoa</taxon>
        <taxon>Arthropoda</taxon>
        <taxon>Hexapoda</taxon>
        <taxon>Insecta</taxon>
        <taxon>Pterygota</taxon>
        <taxon>Neoptera</taxon>
        <taxon>Endopterygota</taxon>
        <taxon>Hymenoptera</taxon>
        <taxon>Apocrita</taxon>
        <taxon>Aculeata</taxon>
        <taxon>Vespoidea</taxon>
        <taxon>Vespidae</taxon>
        <taxon>Vespinae</taxon>
        <taxon>Vespula</taxon>
    </lineage>
</organism>
<sequence length="127" mass="14874">MYSQLLVRRKKKSNRNLDSSWDKILLRKVSLKPQQRLCAVLTLENMIISELNKLSQAQRLSFLLTYFLSTYFHIIVEDDRRGILSLRWTTPLLRLSELTTREKTYAASGKTFASEKGIVTKRFIDYG</sequence>
<accession>A0ABD2BSH6</accession>
<proteinExistence type="predicted"/>
<reference evidence="1 2" key="1">
    <citation type="journal article" date="2024" name="Ann. Entomol. Soc. Am.">
        <title>Genomic analyses of the southern and eastern yellowjacket wasps (Hymenoptera: Vespidae) reveal evolutionary signatures of social life.</title>
        <authorList>
            <person name="Catto M.A."/>
            <person name="Caine P.B."/>
            <person name="Orr S.E."/>
            <person name="Hunt B.G."/>
            <person name="Goodisman M.A.D."/>
        </authorList>
    </citation>
    <scope>NUCLEOTIDE SEQUENCE [LARGE SCALE GENOMIC DNA]</scope>
    <source>
        <strain evidence="1">233</strain>
        <tissue evidence="1">Head and thorax</tissue>
    </source>
</reference>
<dbReference type="Proteomes" id="UP001607302">
    <property type="component" value="Unassembled WGS sequence"/>
</dbReference>
<evidence type="ECO:0000313" key="1">
    <source>
        <dbReference type="EMBL" id="KAL2735727.1"/>
    </source>
</evidence>
<evidence type="ECO:0000313" key="2">
    <source>
        <dbReference type="Proteomes" id="UP001607302"/>
    </source>
</evidence>
<keyword evidence="2" id="KW-1185">Reference proteome</keyword>
<protein>
    <submittedName>
        <fullName evidence="1">Uncharacterized protein</fullName>
    </submittedName>
</protein>
<dbReference type="AlphaFoldDB" id="A0ABD2BSH6"/>
<comment type="caution">
    <text evidence="1">The sequence shown here is derived from an EMBL/GenBank/DDBJ whole genome shotgun (WGS) entry which is preliminary data.</text>
</comment>
<gene>
    <name evidence="1" type="ORF">V1478_002741</name>
</gene>
<dbReference type="EMBL" id="JAUDFV010000057">
    <property type="protein sequence ID" value="KAL2735727.1"/>
    <property type="molecule type" value="Genomic_DNA"/>
</dbReference>
<name>A0ABD2BSH6_VESSQ</name>